<proteinExistence type="predicted"/>
<evidence type="ECO:0000313" key="1">
    <source>
        <dbReference type="EMBL" id="SVD44881.1"/>
    </source>
</evidence>
<reference evidence="1" key="1">
    <citation type="submission" date="2018-05" db="EMBL/GenBank/DDBJ databases">
        <authorList>
            <person name="Lanie J.A."/>
            <person name="Ng W.-L."/>
            <person name="Kazmierczak K.M."/>
            <person name="Andrzejewski T.M."/>
            <person name="Davidsen T.M."/>
            <person name="Wayne K.J."/>
            <person name="Tettelin H."/>
            <person name="Glass J.I."/>
            <person name="Rusch D."/>
            <person name="Podicherti R."/>
            <person name="Tsui H.-C.T."/>
            <person name="Winkler M.E."/>
        </authorList>
    </citation>
    <scope>NUCLEOTIDE SEQUENCE</scope>
</reference>
<dbReference type="EMBL" id="UINC01151337">
    <property type="protein sequence ID" value="SVD44881.1"/>
    <property type="molecule type" value="Genomic_DNA"/>
</dbReference>
<organism evidence="1">
    <name type="scientific">marine metagenome</name>
    <dbReference type="NCBI Taxonomy" id="408172"/>
    <lineage>
        <taxon>unclassified sequences</taxon>
        <taxon>metagenomes</taxon>
        <taxon>ecological metagenomes</taxon>
    </lineage>
</organism>
<feature type="non-terminal residue" evidence="1">
    <location>
        <position position="44"/>
    </location>
</feature>
<gene>
    <name evidence="1" type="ORF">METZ01_LOCUS397735</name>
</gene>
<accession>A0A382VG54</accession>
<protein>
    <submittedName>
        <fullName evidence="1">Uncharacterized protein</fullName>
    </submittedName>
</protein>
<dbReference type="AlphaFoldDB" id="A0A382VG54"/>
<sequence length="44" mass="5160">MQSIYYELPLPESISAKDLRKFITSQISKKGEIIRWSIYNIVVT</sequence>
<name>A0A382VG54_9ZZZZ</name>